<feature type="domain" description="U3 small nucleolar RNA-associated protein 6 N-terminal" evidence="6">
    <location>
        <begin position="9"/>
        <end position="92"/>
    </location>
</feature>
<comment type="caution">
    <text evidence="7">The sequence shown here is derived from an EMBL/GenBank/DDBJ whole genome shotgun (WGS) entry which is preliminary data.</text>
</comment>
<dbReference type="PANTHER" id="PTHR23271">
    <property type="entry name" value="HEPATOCELLULAR CARCINOMA-ASSOCIATED ANTIGEN 66"/>
    <property type="match status" value="1"/>
</dbReference>
<evidence type="ECO:0000256" key="3">
    <source>
        <dbReference type="ARBA" id="ARBA00022552"/>
    </source>
</evidence>
<dbReference type="GO" id="GO:0034388">
    <property type="term" value="C:Pwp2p-containing subcomplex of 90S preribosome"/>
    <property type="evidence" value="ECO:0007669"/>
    <property type="project" value="TreeGrafter"/>
</dbReference>
<evidence type="ECO:0000256" key="4">
    <source>
        <dbReference type="ARBA" id="ARBA00022737"/>
    </source>
</evidence>
<dbReference type="GO" id="GO:0032040">
    <property type="term" value="C:small-subunit processome"/>
    <property type="evidence" value="ECO:0007669"/>
    <property type="project" value="TreeGrafter"/>
</dbReference>
<dbReference type="SUPFAM" id="SSF48452">
    <property type="entry name" value="TPR-like"/>
    <property type="match status" value="1"/>
</dbReference>
<dbReference type="Pfam" id="PF08640">
    <property type="entry name" value="U3_assoc_6"/>
    <property type="match status" value="1"/>
</dbReference>
<keyword evidence="8" id="KW-1185">Reference proteome</keyword>
<dbReference type="InterPro" id="IPR011990">
    <property type="entry name" value="TPR-like_helical_dom_sf"/>
</dbReference>
<dbReference type="SMART" id="SM00386">
    <property type="entry name" value="HAT"/>
    <property type="match status" value="7"/>
</dbReference>
<comment type="similarity">
    <text evidence="2">Belongs to the UTP6 family.</text>
</comment>
<evidence type="ECO:0000259" key="6">
    <source>
        <dbReference type="Pfam" id="PF08640"/>
    </source>
</evidence>
<organism evidence="7 8">
    <name type="scientific">Mucor saturninus</name>
    <dbReference type="NCBI Taxonomy" id="64648"/>
    <lineage>
        <taxon>Eukaryota</taxon>
        <taxon>Fungi</taxon>
        <taxon>Fungi incertae sedis</taxon>
        <taxon>Mucoromycota</taxon>
        <taxon>Mucoromycotina</taxon>
        <taxon>Mucoromycetes</taxon>
        <taxon>Mucorales</taxon>
        <taxon>Mucorineae</taxon>
        <taxon>Mucoraceae</taxon>
        <taxon>Mucor</taxon>
    </lineage>
</organism>
<dbReference type="EMBL" id="JAEPRD010000041">
    <property type="protein sequence ID" value="KAG2204790.1"/>
    <property type="molecule type" value="Genomic_DNA"/>
</dbReference>
<keyword evidence="4" id="KW-0677">Repeat</keyword>
<evidence type="ECO:0000313" key="7">
    <source>
        <dbReference type="EMBL" id="KAG2204790.1"/>
    </source>
</evidence>
<reference evidence="7" key="1">
    <citation type="submission" date="2020-12" db="EMBL/GenBank/DDBJ databases">
        <title>Metabolic potential, ecology and presence of endohyphal bacteria is reflected in genomic diversity of Mucoromycotina.</title>
        <authorList>
            <person name="Muszewska A."/>
            <person name="Okrasinska A."/>
            <person name="Steczkiewicz K."/>
            <person name="Drgas O."/>
            <person name="Orlowska M."/>
            <person name="Perlinska-Lenart U."/>
            <person name="Aleksandrzak-Piekarczyk T."/>
            <person name="Szatraj K."/>
            <person name="Zielenkiewicz U."/>
            <person name="Pilsyk S."/>
            <person name="Malc E."/>
            <person name="Mieczkowski P."/>
            <person name="Kruszewska J.S."/>
            <person name="Biernat P."/>
            <person name="Pawlowska J."/>
        </authorList>
    </citation>
    <scope>NUCLEOTIDE SEQUENCE</scope>
    <source>
        <strain evidence="7">WA0000017839</strain>
    </source>
</reference>
<dbReference type="InterPro" id="IPR003107">
    <property type="entry name" value="HAT"/>
</dbReference>
<gene>
    <name evidence="7" type="ORF">INT47_004065</name>
</gene>
<name>A0A8H7R6H6_9FUNG</name>
<dbReference type="InterPro" id="IPR013949">
    <property type="entry name" value="Utp6"/>
</dbReference>
<evidence type="ECO:0000313" key="8">
    <source>
        <dbReference type="Proteomes" id="UP000603453"/>
    </source>
</evidence>
<evidence type="ECO:0000256" key="5">
    <source>
        <dbReference type="ARBA" id="ARBA00023242"/>
    </source>
</evidence>
<dbReference type="Proteomes" id="UP000603453">
    <property type="component" value="Unassembled WGS sequence"/>
</dbReference>
<keyword evidence="5" id="KW-0539">Nucleus</keyword>
<dbReference type="PANTHER" id="PTHR23271:SF1">
    <property type="entry name" value="U3 SMALL NUCLEOLAR RNA-ASSOCIATED PROTEIN 6 HOMOLOG"/>
    <property type="match status" value="1"/>
</dbReference>
<dbReference type="AlphaFoldDB" id="A0A8H7R6H6"/>
<dbReference type="InterPro" id="IPR055347">
    <property type="entry name" value="UTP6_N"/>
</dbReference>
<keyword evidence="3" id="KW-0698">rRNA processing</keyword>
<evidence type="ECO:0000256" key="1">
    <source>
        <dbReference type="ARBA" id="ARBA00004604"/>
    </source>
</evidence>
<proteinExistence type="inferred from homology"/>
<sequence length="663" mass="77007">MAESVQYYLERMIPELEALEKKNIFTPVEIKSIIKKRTNFEYALQRRIKQKIDFLRCIEYEINLEDLRQKRIVRLGIKDAMKGEELLWSGIKRINNLFRRATIKFGGDLSLWLQYIEYTKKIKAYNILSTVFVQAIQFHPMNASLWIMAATWENDHNANIASARILLQRAIRLMPENQQLWHEYFRLELIYIEKIKLRRRVLGIADEDEEMPQAGAAEKVDTDNTINLPAVTGEEADAWKKGEEEMKKEALPHHKIKKMEDNNPILQGLLARITYDNAIKAIPNDIGFRQRFVDIYREFTDMETDIQYVFDTIRRDMKDLPAARAFLAERNLYVLDTKADKKDGKAQYISCNDPAFIPALRACVAEFETAIQELDVTEMWELYVKCLSDWYSLVSEENLKLYLSKLLQKTFKACEKKGKLSSSLYESWVAFAQKTKVKTAQIDAIAQQGLAKYPHSTKLWIHRVQLGQESPMKLYTRALDVNPESLALWKSYNDWILNQGQHNGLSQQDMDRLFFEACEKATTLLPSVTSASADRNSIKELLQSSYVTWAAQSQGIDAARSVYKKIIRNFYPTHPFFLTCIGIENEFGDAKTGPAFVEYLYERATRLPEDKEGTYIAYLAYLYSQKKFQLANTVYTRASKEVSDKDAFDIRVQKLKTSYTTIL</sequence>
<evidence type="ECO:0000256" key="2">
    <source>
        <dbReference type="ARBA" id="ARBA00010734"/>
    </source>
</evidence>
<dbReference type="GO" id="GO:0000462">
    <property type="term" value="P:maturation of SSU-rRNA from tricistronic rRNA transcript (SSU-rRNA, 5.8S rRNA, LSU-rRNA)"/>
    <property type="evidence" value="ECO:0007669"/>
    <property type="project" value="InterPro"/>
</dbReference>
<dbReference type="OrthoDB" id="28112at2759"/>
<comment type="subcellular location">
    <subcellularLocation>
        <location evidence="1">Nucleus</location>
        <location evidence="1">Nucleolus</location>
    </subcellularLocation>
</comment>
<dbReference type="GO" id="GO:0030515">
    <property type="term" value="F:snoRNA binding"/>
    <property type="evidence" value="ECO:0007669"/>
    <property type="project" value="InterPro"/>
</dbReference>
<accession>A0A8H7R6H6</accession>
<protein>
    <recommendedName>
        <fullName evidence="6">U3 small nucleolar RNA-associated protein 6 N-terminal domain-containing protein</fullName>
    </recommendedName>
</protein>
<dbReference type="Gene3D" id="1.25.40.10">
    <property type="entry name" value="Tetratricopeptide repeat domain"/>
    <property type="match status" value="2"/>
</dbReference>